<dbReference type="InterPro" id="IPR011042">
    <property type="entry name" value="6-blade_b-propeller_TolB-like"/>
</dbReference>
<organism evidence="4 5">
    <name type="scientific">Rubellimicrobium roseum</name>
    <dbReference type="NCBI Taxonomy" id="687525"/>
    <lineage>
        <taxon>Bacteria</taxon>
        <taxon>Pseudomonadati</taxon>
        <taxon>Pseudomonadota</taxon>
        <taxon>Alphaproteobacteria</taxon>
        <taxon>Rhodobacterales</taxon>
        <taxon>Roseobacteraceae</taxon>
        <taxon>Rubellimicrobium</taxon>
    </lineage>
</organism>
<dbReference type="InterPro" id="IPR011041">
    <property type="entry name" value="Quinoprot_gluc/sorb_DH_b-prop"/>
</dbReference>
<accession>A0A5C4NDG4</accession>
<proteinExistence type="predicted"/>
<dbReference type="PANTHER" id="PTHR33546:SF1">
    <property type="entry name" value="LARGE, MULTIFUNCTIONAL SECRETED PROTEIN"/>
    <property type="match status" value="1"/>
</dbReference>
<dbReference type="Pfam" id="PF01161">
    <property type="entry name" value="PBP"/>
    <property type="match status" value="1"/>
</dbReference>
<dbReference type="Proteomes" id="UP000305709">
    <property type="component" value="Unassembled WGS sequence"/>
</dbReference>
<dbReference type="AlphaFoldDB" id="A0A5C4NDG4"/>
<evidence type="ECO:0000259" key="3">
    <source>
        <dbReference type="Pfam" id="PF22807"/>
    </source>
</evidence>
<dbReference type="InterPro" id="IPR008914">
    <property type="entry name" value="PEBP"/>
</dbReference>
<evidence type="ECO:0000256" key="1">
    <source>
        <dbReference type="SAM" id="MobiDB-lite"/>
    </source>
</evidence>
<dbReference type="InterPro" id="IPR005247">
    <property type="entry name" value="YbhB_YbcL/LppC-like"/>
</dbReference>
<dbReference type="InterPro" id="IPR036610">
    <property type="entry name" value="PEBP-like_sf"/>
</dbReference>
<feature type="signal peptide" evidence="2">
    <location>
        <begin position="1"/>
        <end position="22"/>
    </location>
</feature>
<dbReference type="SUPFAM" id="SSF50952">
    <property type="entry name" value="Soluble quinoprotein glucose dehydrogenase"/>
    <property type="match status" value="1"/>
</dbReference>
<evidence type="ECO:0000313" key="4">
    <source>
        <dbReference type="EMBL" id="TNC66629.1"/>
    </source>
</evidence>
<dbReference type="EMBL" id="VDFV01000031">
    <property type="protein sequence ID" value="TNC66629.1"/>
    <property type="molecule type" value="Genomic_DNA"/>
</dbReference>
<dbReference type="Pfam" id="PF22807">
    <property type="entry name" value="TrAA12"/>
    <property type="match status" value="1"/>
</dbReference>
<dbReference type="InterPro" id="IPR054539">
    <property type="entry name" value="Beta-prop_PDH"/>
</dbReference>
<reference evidence="4 5" key="1">
    <citation type="submission" date="2019-06" db="EMBL/GenBank/DDBJ databases">
        <authorList>
            <person name="Jiang L."/>
        </authorList>
    </citation>
    <scope>NUCLEOTIDE SEQUENCE [LARGE SCALE GENOMIC DNA]</scope>
    <source>
        <strain evidence="4 5">YIM 48858</strain>
    </source>
</reference>
<dbReference type="Gene3D" id="2.120.10.30">
    <property type="entry name" value="TolB, C-terminal domain"/>
    <property type="match status" value="1"/>
</dbReference>
<feature type="region of interest" description="Disordered" evidence="1">
    <location>
        <begin position="443"/>
        <end position="463"/>
    </location>
</feature>
<feature type="chain" id="PRO_5023141930" evidence="2">
    <location>
        <begin position="23"/>
        <end position="629"/>
    </location>
</feature>
<name>A0A5C4NDG4_9RHOB</name>
<dbReference type="NCBIfam" id="TIGR00481">
    <property type="entry name" value="YbhB/YbcL family Raf kinase inhibitor-like protein"/>
    <property type="match status" value="1"/>
</dbReference>
<gene>
    <name evidence="4" type="ORF">FHG71_16270</name>
</gene>
<dbReference type="PANTHER" id="PTHR33546">
    <property type="entry name" value="LARGE, MULTIFUNCTIONAL SECRETED PROTEIN-RELATED"/>
    <property type="match status" value="1"/>
</dbReference>
<keyword evidence="2" id="KW-0732">Signal</keyword>
<evidence type="ECO:0000256" key="2">
    <source>
        <dbReference type="SAM" id="SignalP"/>
    </source>
</evidence>
<dbReference type="OrthoDB" id="9770043at2"/>
<keyword evidence="5" id="KW-1185">Reference proteome</keyword>
<feature type="domain" description="Pyrroloquinoline quinone-dependent pyranose dehydrogenase beta-propeller" evidence="3">
    <location>
        <begin position="75"/>
        <end position="416"/>
    </location>
</feature>
<dbReference type="Gene3D" id="3.90.280.10">
    <property type="entry name" value="PEBP-like"/>
    <property type="match status" value="1"/>
</dbReference>
<evidence type="ECO:0000313" key="5">
    <source>
        <dbReference type="Proteomes" id="UP000305709"/>
    </source>
</evidence>
<comment type="caution">
    <text evidence="4">The sequence shown here is derived from an EMBL/GenBank/DDBJ whole genome shotgun (WGS) entry which is preliminary data.</text>
</comment>
<sequence>MRPLMTTALALSTCWLAPLALAQDDDTASRLPQAEVPLIADQLEDPKNAAVTVVGHVVEPLQIEATDERVDSLALPDGFEISVFARDLVNPRMIRVADDGTVYVTRRDVGDVVMLRDADGNGEAEVREVVATRPQMHGIEIDGDTVYLITVEDIYRTTRAADGTFGELERIVQGLPAAGQHPNRMVVRGPDGNLYVSVGSTCNACAESDPRHATMLRFRPDGTGETIFASGLRNTIGYAFEPGTGALWSMDMGIDWLGDNEQPEEINLIVEGAQYGWPYVYADDRLNPQDYPANGLTIEDWAAQSTDPEGFWTPHASPMQMAFYTGEAFPEDYRGDAFLPMRGSWNRNPPSGYEVVRIDFENGEPVGIEPFITGFLMEDAESPSGWGQMGRLAGLAQGPDGALYLSDDTGGVIYRIVYTGAEGDAAEAQGATLEPTNVSGAEVGLATGAPAPTPPEPGPETLASQEVASQGGPIDVVSPAFEDGGTIPTRHARQGENISPPLDWAEGPDGTQSFVLLMEDPDAAEEPPFVHWIAYNIPADVTDLPEGVPASERLAQPEGVLQGRNDQGSVGYTGPNPPVGDPPHAYHVQVFALDTTLDLPHGASRTEVLDAMEGHVLSVGETVGTYGRD</sequence>
<protein>
    <submittedName>
        <fullName evidence="4">YbhB/YbcL family Raf kinase inhibitor-like protein</fullName>
    </submittedName>
</protein>
<dbReference type="SUPFAM" id="SSF49777">
    <property type="entry name" value="PEBP-like"/>
    <property type="match status" value="1"/>
</dbReference>
<dbReference type="CDD" id="cd00865">
    <property type="entry name" value="PEBP_bact_arch"/>
    <property type="match status" value="1"/>
</dbReference>
<dbReference type="RefSeq" id="WP_139082757.1">
    <property type="nucleotide sequence ID" value="NZ_VDFV01000031.1"/>
</dbReference>